<accession>A0A1H5HLB0</accession>
<name>A0A1H5HLB0_PSEAG</name>
<reference evidence="3" key="1">
    <citation type="submission" date="2016-10" db="EMBL/GenBank/DDBJ databases">
        <authorList>
            <person name="Varghese N."/>
            <person name="Submissions S."/>
        </authorList>
    </citation>
    <scope>NUCLEOTIDE SEQUENCE [LARGE SCALE GENOMIC DNA]</scope>
    <source>
        <strain evidence="3">DSM 12111</strain>
    </source>
</reference>
<dbReference type="EMBL" id="FNSC01000001">
    <property type="protein sequence ID" value="SEE28534.1"/>
    <property type="molecule type" value="Genomic_DNA"/>
</dbReference>
<evidence type="ECO:0000256" key="1">
    <source>
        <dbReference type="SAM" id="SignalP"/>
    </source>
</evidence>
<protein>
    <recommendedName>
        <fullName evidence="4">Amino acid ABC transporter substrate-binding protein, PAAT family</fullName>
    </recommendedName>
</protein>
<evidence type="ECO:0000313" key="2">
    <source>
        <dbReference type="EMBL" id="SEE28534.1"/>
    </source>
</evidence>
<organism evidence="2 3">
    <name type="scientific">Pseudomonas anguilliseptica</name>
    <dbReference type="NCBI Taxonomy" id="53406"/>
    <lineage>
        <taxon>Bacteria</taxon>
        <taxon>Pseudomonadati</taxon>
        <taxon>Pseudomonadota</taxon>
        <taxon>Gammaproteobacteria</taxon>
        <taxon>Pseudomonadales</taxon>
        <taxon>Pseudomonadaceae</taxon>
        <taxon>Pseudomonas</taxon>
    </lineage>
</organism>
<proteinExistence type="predicted"/>
<dbReference type="SUPFAM" id="SSF53850">
    <property type="entry name" value="Periplasmic binding protein-like II"/>
    <property type="match status" value="1"/>
</dbReference>
<keyword evidence="1" id="KW-0732">Signal</keyword>
<feature type="chain" id="PRO_5017375534" description="Amino acid ABC transporter substrate-binding protein, PAAT family" evidence="1">
    <location>
        <begin position="27"/>
        <end position="296"/>
    </location>
</feature>
<sequence>MVRRPFYSTLLATLLGALPCAGVLQAEELVWDVVPIPGVVNVRDGEVVDGVLFETMQLLAERLPELQMRYEVLPMARVEQRMGERSEMCSSGQLQSPERDQQGYFVPYVATTPIHVLVRRQTLDQLLIEEGQVSLDWLFGNPYLRGALAKSRVYPAPIRERLLQAHAEGRIPELGGSLAGENLLLMVSHHRLDYVFDYPVIYTEVMRHFSLSDALVSVPLRENAELVTVGIYCSRTPWGARMAGRLDQAIRELSASPASTLAIYQRWLPPEVYSHYHDQLLAFFAQRASAAPLLFD</sequence>
<dbReference type="Proteomes" id="UP000242849">
    <property type="component" value="Unassembled WGS sequence"/>
</dbReference>
<evidence type="ECO:0000313" key="3">
    <source>
        <dbReference type="Proteomes" id="UP000242849"/>
    </source>
</evidence>
<gene>
    <name evidence="2" type="ORF">SAMN05421553_4434</name>
</gene>
<dbReference type="AlphaFoldDB" id="A0A1H5HLB0"/>
<feature type="signal peptide" evidence="1">
    <location>
        <begin position="1"/>
        <end position="26"/>
    </location>
</feature>
<keyword evidence="3" id="KW-1185">Reference proteome</keyword>
<evidence type="ECO:0008006" key="4">
    <source>
        <dbReference type="Google" id="ProtNLM"/>
    </source>
</evidence>
<dbReference type="STRING" id="53406.SAMN05421553_4434"/>